<sequence length="413" mass="43285">MIRARTSSSPYTGPAMPDRRLASMFAPRSTSAPATATSVTLLAGYAADIGGLSTFAGGLRAGLLADRPDLTVNVVQALAAPEGATSPEIVHRLADGVDGARAAAAVMNQGDAAIIHYQDGVYGGTEGDQVLDVLEWITRPVIVIIQDLHQQPTARQRFITELLTSSADAVVTLSETGRRLLLDQYHVEPRKLSTIRHGAQLTAASVPDMRPDRPRRRTNILTWGLLGPGRGIETGLHALALAGKLGHAPRYTIAGPLDPSLGTVDGDRYRHSLLELAGALGISDRVEFHIGRLGSASLAALVHGADAVLLPQGGSDPTFSSVFADAMTVARPLVCASNVFAREVLHGERGGLLVPPGDAAATADALVRVLSEPALAKAMSAHNAAAAPIASWPDVAARYRQLINALMRRPLGE</sequence>
<dbReference type="RefSeq" id="WP_253753016.1">
    <property type="nucleotide sequence ID" value="NZ_JAMZDZ010000001.1"/>
</dbReference>
<protein>
    <submittedName>
        <fullName evidence="1">Glycosyltransferase</fullName>
        <ecNumber evidence="1">2.4.-.-</ecNumber>
    </submittedName>
</protein>
<dbReference type="EC" id="2.4.-.-" evidence="1"/>
<evidence type="ECO:0000313" key="1">
    <source>
        <dbReference type="EMBL" id="MFC4132568.1"/>
    </source>
</evidence>
<proteinExistence type="predicted"/>
<organism evidence="1 2">
    <name type="scientific">Hamadaea flava</name>
    <dbReference type="NCBI Taxonomy" id="1742688"/>
    <lineage>
        <taxon>Bacteria</taxon>
        <taxon>Bacillati</taxon>
        <taxon>Actinomycetota</taxon>
        <taxon>Actinomycetes</taxon>
        <taxon>Micromonosporales</taxon>
        <taxon>Micromonosporaceae</taxon>
        <taxon>Hamadaea</taxon>
    </lineage>
</organism>
<dbReference type="EMBL" id="JBHSAY010000009">
    <property type="protein sequence ID" value="MFC4132568.1"/>
    <property type="molecule type" value="Genomic_DNA"/>
</dbReference>
<dbReference type="Proteomes" id="UP001595816">
    <property type="component" value="Unassembled WGS sequence"/>
</dbReference>
<keyword evidence="2" id="KW-1185">Reference proteome</keyword>
<dbReference type="GO" id="GO:0016757">
    <property type="term" value="F:glycosyltransferase activity"/>
    <property type="evidence" value="ECO:0007669"/>
    <property type="project" value="UniProtKB-KW"/>
</dbReference>
<reference evidence="2" key="1">
    <citation type="journal article" date="2019" name="Int. J. Syst. Evol. Microbiol.">
        <title>The Global Catalogue of Microorganisms (GCM) 10K type strain sequencing project: providing services to taxonomists for standard genome sequencing and annotation.</title>
        <authorList>
            <consortium name="The Broad Institute Genomics Platform"/>
            <consortium name="The Broad Institute Genome Sequencing Center for Infectious Disease"/>
            <person name="Wu L."/>
            <person name="Ma J."/>
        </authorList>
    </citation>
    <scope>NUCLEOTIDE SEQUENCE [LARGE SCALE GENOMIC DNA]</scope>
    <source>
        <strain evidence="2">CGMCC 4.7289</strain>
    </source>
</reference>
<dbReference type="PANTHER" id="PTHR12526">
    <property type="entry name" value="GLYCOSYLTRANSFERASE"/>
    <property type="match status" value="1"/>
</dbReference>
<keyword evidence="1" id="KW-0328">Glycosyltransferase</keyword>
<name>A0ABV8LPW3_9ACTN</name>
<comment type="caution">
    <text evidence="1">The sequence shown here is derived from an EMBL/GenBank/DDBJ whole genome shotgun (WGS) entry which is preliminary data.</text>
</comment>
<dbReference type="Gene3D" id="3.40.50.2000">
    <property type="entry name" value="Glycogen Phosphorylase B"/>
    <property type="match status" value="2"/>
</dbReference>
<dbReference type="Pfam" id="PF13692">
    <property type="entry name" value="Glyco_trans_1_4"/>
    <property type="match status" value="1"/>
</dbReference>
<gene>
    <name evidence="1" type="ORF">ACFOZ4_18315</name>
</gene>
<evidence type="ECO:0000313" key="2">
    <source>
        <dbReference type="Proteomes" id="UP001595816"/>
    </source>
</evidence>
<accession>A0ABV8LPW3</accession>
<keyword evidence="1" id="KW-0808">Transferase</keyword>
<dbReference type="SUPFAM" id="SSF53756">
    <property type="entry name" value="UDP-Glycosyltransferase/glycogen phosphorylase"/>
    <property type="match status" value="1"/>
</dbReference>